<dbReference type="InterPro" id="IPR017439">
    <property type="entry name" value="Amidohydrolase"/>
</dbReference>
<reference evidence="1" key="1">
    <citation type="submission" date="2021-02" db="EMBL/GenBank/DDBJ databases">
        <authorList>
            <person name="Nowell W R."/>
        </authorList>
    </citation>
    <scope>NUCLEOTIDE SEQUENCE</scope>
</reference>
<organism evidence="1 2">
    <name type="scientific">Rotaria socialis</name>
    <dbReference type="NCBI Taxonomy" id="392032"/>
    <lineage>
        <taxon>Eukaryota</taxon>
        <taxon>Metazoa</taxon>
        <taxon>Spiralia</taxon>
        <taxon>Gnathifera</taxon>
        <taxon>Rotifera</taxon>
        <taxon>Eurotatoria</taxon>
        <taxon>Bdelloidea</taxon>
        <taxon>Philodinida</taxon>
        <taxon>Philodinidae</taxon>
        <taxon>Rotaria</taxon>
    </lineage>
</organism>
<dbReference type="GO" id="GO:0016787">
    <property type="term" value="F:hydrolase activity"/>
    <property type="evidence" value="ECO:0007669"/>
    <property type="project" value="InterPro"/>
</dbReference>
<dbReference type="Proteomes" id="UP000663865">
    <property type="component" value="Unassembled WGS sequence"/>
</dbReference>
<gene>
    <name evidence="1" type="ORF">KIK155_LOCUS16491</name>
</gene>
<proteinExistence type="predicted"/>
<dbReference type="PANTHER" id="PTHR11014:SF63">
    <property type="entry name" value="METALLOPEPTIDASE, PUTATIVE (AFU_ORTHOLOGUE AFUA_6G09600)-RELATED"/>
    <property type="match status" value="1"/>
</dbReference>
<comment type="caution">
    <text evidence="1">The sequence shown here is derived from an EMBL/GenBank/DDBJ whole genome shotgun (WGS) entry which is preliminary data.</text>
</comment>
<name>A0A818HWE6_9BILA</name>
<evidence type="ECO:0000313" key="2">
    <source>
        <dbReference type="Proteomes" id="UP000663865"/>
    </source>
</evidence>
<protein>
    <recommendedName>
        <fullName evidence="3">Amidohydrolase</fullName>
    </recommendedName>
</protein>
<dbReference type="Gene3D" id="3.40.630.10">
    <property type="entry name" value="Zn peptidases"/>
    <property type="match status" value="1"/>
</dbReference>
<dbReference type="AlphaFoldDB" id="A0A818HWE6"/>
<sequence>MNDKLLLKVSEMQTELAMIRQDIHAHPEISMEKERTSTLVAIKLKEWGLTVTEGIGNHSIGLRADMDALQLIEKRNLSYVSTKYSTLHACDHGGHPG</sequence>
<evidence type="ECO:0000313" key="1">
    <source>
        <dbReference type="EMBL" id="CAF3513238.1"/>
    </source>
</evidence>
<evidence type="ECO:0008006" key="3">
    <source>
        <dbReference type="Google" id="ProtNLM"/>
    </source>
</evidence>
<dbReference type="EMBL" id="CAJNYV010002916">
    <property type="protein sequence ID" value="CAF3513238.1"/>
    <property type="molecule type" value="Genomic_DNA"/>
</dbReference>
<accession>A0A818HWE6</accession>
<dbReference type="SUPFAM" id="SSF53187">
    <property type="entry name" value="Zn-dependent exopeptidases"/>
    <property type="match status" value="1"/>
</dbReference>
<dbReference type="PANTHER" id="PTHR11014">
    <property type="entry name" value="PEPTIDASE M20 FAMILY MEMBER"/>
    <property type="match status" value="1"/>
</dbReference>